<dbReference type="Pfam" id="PF18821">
    <property type="entry name" value="LPD7"/>
    <property type="match status" value="1"/>
</dbReference>
<proteinExistence type="predicted"/>
<dbReference type="InterPro" id="IPR050663">
    <property type="entry name" value="Ankyrin-SOCS_Box"/>
</dbReference>
<organism evidence="6 7">
    <name type="scientific">Pseudomonas veronii</name>
    <dbReference type="NCBI Taxonomy" id="76761"/>
    <lineage>
        <taxon>Bacteria</taxon>
        <taxon>Pseudomonadati</taxon>
        <taxon>Pseudomonadota</taxon>
        <taxon>Gammaproteobacteria</taxon>
        <taxon>Pseudomonadales</taxon>
        <taxon>Pseudomonadaceae</taxon>
        <taxon>Pseudomonas</taxon>
    </lineage>
</organism>
<feature type="compositionally biased region" description="Basic and acidic residues" evidence="4">
    <location>
        <begin position="698"/>
        <end position="727"/>
    </location>
</feature>
<feature type="repeat" description="ANK" evidence="3">
    <location>
        <begin position="123"/>
        <end position="155"/>
    </location>
</feature>
<evidence type="ECO:0000256" key="3">
    <source>
        <dbReference type="PROSITE-ProRule" id="PRU00023"/>
    </source>
</evidence>
<evidence type="ECO:0000256" key="4">
    <source>
        <dbReference type="SAM" id="MobiDB-lite"/>
    </source>
</evidence>
<comment type="caution">
    <text evidence="6">The sequence shown here is derived from an EMBL/GenBank/DDBJ whole genome shotgun (WGS) entry which is preliminary data.</text>
</comment>
<dbReference type="Proteomes" id="UP000537729">
    <property type="component" value="Unassembled WGS sequence"/>
</dbReference>
<feature type="compositionally biased region" description="Basic and acidic residues" evidence="4">
    <location>
        <begin position="463"/>
        <end position="476"/>
    </location>
</feature>
<keyword evidence="2 3" id="KW-0040">ANK repeat</keyword>
<feature type="region of interest" description="Disordered" evidence="4">
    <location>
        <begin position="463"/>
        <end position="494"/>
    </location>
</feature>
<sequence>MATKADKEGLVTALRENNVDTALAIIDSNKSLSANMKEPLDNGVPLLLSAVRGQLSTGEKINGQMFLEGLVARGADVNMRLPSGKTVMHDPALTPQAAKVLIEAGANIEAKVSKSDLDAGQVKGETPLLSAVKAGNADVAKALIEAGANVNARDQDRITPLHAAATAKDGRTANRLIEAGADINAKTADKDNPLSAADALKQNGIPLMAKVPAPAPARENSVESGVSRDAEIDPELSALVGQQRQNLRTAAQNPQMDATVVQQPAATPELDSQAKDFANRRRADLEAQRAAPVLESADAEARLFAARQRERVRLERETLGLAERAREPIPLAAPDSRESADAGQPLRFNKEAVTAREKAIPEHVKQRFVQVDNKFYFPDKTAAFDDKGQKLATKSENQEVIASMVDIAKARGWEKITVKGTEEFRRAAWLEASMNGLEVSGYRPTAIEKAHLAKLVKDTAKENSLEAGTVRDKDAGQRPTKSPAGDRQSPGQAAPVAAVAAVAALSAEQSKGERGPDVARLKDFSIRDGVTTGQLLEHGKAPYQFNDKKDQSYYVKVATEAGEQVVWGKDLERAMRDSQAKPGETIALEKVASKDVTAKEKVFDDQGQQIGTREIDAIRNTWKVGSVDKAQAFVYGDRSEVVGKHPELAPAYGTVAAAHKFAERQWPNNKEEQERFVAVAQLAMAERIAHGDPVPAPKIREAQLVKQQGKEQEQAEPRNAKQREAAR</sequence>
<evidence type="ECO:0000313" key="6">
    <source>
        <dbReference type="EMBL" id="NMY13034.1"/>
    </source>
</evidence>
<dbReference type="GO" id="GO:0000976">
    <property type="term" value="F:transcription cis-regulatory region binding"/>
    <property type="evidence" value="ECO:0007669"/>
    <property type="project" value="TreeGrafter"/>
</dbReference>
<dbReference type="InterPro" id="IPR002110">
    <property type="entry name" value="Ankyrin_rpt"/>
</dbReference>
<dbReference type="InterPro" id="IPR040677">
    <property type="entry name" value="LPD7"/>
</dbReference>
<dbReference type="Pfam" id="PF12796">
    <property type="entry name" value="Ank_2"/>
    <property type="match status" value="1"/>
</dbReference>
<dbReference type="InterPro" id="IPR036770">
    <property type="entry name" value="Ankyrin_rpt-contain_sf"/>
</dbReference>
<feature type="repeat" description="ANK" evidence="3">
    <location>
        <begin position="156"/>
        <end position="188"/>
    </location>
</feature>
<dbReference type="GO" id="GO:0045944">
    <property type="term" value="P:positive regulation of transcription by RNA polymerase II"/>
    <property type="evidence" value="ECO:0007669"/>
    <property type="project" value="TreeGrafter"/>
</dbReference>
<dbReference type="AlphaFoldDB" id="A0A7Y1AC47"/>
<dbReference type="Gene3D" id="1.25.40.20">
    <property type="entry name" value="Ankyrin repeat-containing domain"/>
    <property type="match status" value="2"/>
</dbReference>
<gene>
    <name evidence="6" type="ORF">HBO38_32255</name>
</gene>
<feature type="domain" description="Large polyvalent protein-associated" evidence="5">
    <location>
        <begin position="364"/>
        <end position="449"/>
    </location>
</feature>
<reference evidence="6 7" key="1">
    <citation type="journal article" date="2020" name="Front. Microbiol.">
        <title>Genetic Organization of the aprX-lipA2 Operon Affects the Proteolytic Potential of Pseudomonas Species in Milk.</title>
        <authorList>
            <person name="Maier C."/>
            <person name="Huptas C."/>
            <person name="von Neubeck M."/>
            <person name="Scherer S."/>
            <person name="Wenning M."/>
            <person name="Lucking G."/>
        </authorList>
    </citation>
    <scope>NUCLEOTIDE SEQUENCE [LARGE SCALE GENOMIC DNA]</scope>
    <source>
        <strain evidence="6 7">DSM 16272</strain>
    </source>
</reference>
<feature type="region of interest" description="Disordered" evidence="4">
    <location>
        <begin position="689"/>
        <end position="727"/>
    </location>
</feature>
<dbReference type="PROSITE" id="PS50297">
    <property type="entry name" value="ANK_REP_REGION"/>
    <property type="match status" value="2"/>
</dbReference>
<protein>
    <recommendedName>
        <fullName evidence="5">Large polyvalent protein-associated domain-containing protein</fullName>
    </recommendedName>
</protein>
<dbReference type="PANTHER" id="PTHR24193:SF121">
    <property type="entry name" value="ADA2A-CONTAINING COMPLEX COMPONENT 3, ISOFORM D"/>
    <property type="match status" value="1"/>
</dbReference>
<accession>A0A7Y1AC47</accession>
<evidence type="ECO:0000313" key="7">
    <source>
        <dbReference type="Proteomes" id="UP000537729"/>
    </source>
</evidence>
<dbReference type="PROSITE" id="PS50088">
    <property type="entry name" value="ANK_REPEAT"/>
    <property type="match status" value="2"/>
</dbReference>
<evidence type="ECO:0000256" key="2">
    <source>
        <dbReference type="ARBA" id="ARBA00023043"/>
    </source>
</evidence>
<dbReference type="RefSeq" id="WP_044466209.1">
    <property type="nucleotide sequence ID" value="NZ_JAAQWG010000076.1"/>
</dbReference>
<dbReference type="SMART" id="SM00248">
    <property type="entry name" value="ANK"/>
    <property type="match status" value="4"/>
</dbReference>
<dbReference type="PRINTS" id="PR01415">
    <property type="entry name" value="ANKYRIN"/>
</dbReference>
<dbReference type="EMBL" id="JAAQWG010000076">
    <property type="protein sequence ID" value="NMY13034.1"/>
    <property type="molecule type" value="Genomic_DNA"/>
</dbReference>
<keyword evidence="1" id="KW-0677">Repeat</keyword>
<evidence type="ECO:0000259" key="5">
    <source>
        <dbReference type="Pfam" id="PF18821"/>
    </source>
</evidence>
<name>A0A7Y1AC47_PSEVE</name>
<evidence type="ECO:0000256" key="1">
    <source>
        <dbReference type="ARBA" id="ARBA00022737"/>
    </source>
</evidence>
<dbReference type="PANTHER" id="PTHR24193">
    <property type="entry name" value="ANKYRIN REPEAT PROTEIN"/>
    <property type="match status" value="1"/>
</dbReference>
<dbReference type="SUPFAM" id="SSF48403">
    <property type="entry name" value="Ankyrin repeat"/>
    <property type="match status" value="1"/>
</dbReference>